<comment type="caution">
    <text evidence="1">The sequence shown here is derived from an EMBL/GenBank/DDBJ whole genome shotgun (WGS) entry which is preliminary data.</text>
</comment>
<proteinExistence type="predicted"/>
<name>J9GEP6_9ZZZZ</name>
<accession>J9GEP6</accession>
<reference evidence="1" key="1">
    <citation type="journal article" date="2012" name="PLoS ONE">
        <title>Gene sets for utilization of primary and secondary nutrition supplies in the distal gut of endangered iberian lynx.</title>
        <authorList>
            <person name="Alcaide M."/>
            <person name="Messina E."/>
            <person name="Richter M."/>
            <person name="Bargiela R."/>
            <person name="Peplies J."/>
            <person name="Huws S.A."/>
            <person name="Newbold C.J."/>
            <person name="Golyshin P.N."/>
            <person name="Simon M.A."/>
            <person name="Lopez G."/>
            <person name="Yakimov M.M."/>
            <person name="Ferrer M."/>
        </authorList>
    </citation>
    <scope>NUCLEOTIDE SEQUENCE</scope>
</reference>
<dbReference type="EMBL" id="AMCI01003457">
    <property type="protein sequence ID" value="EJX00253.1"/>
    <property type="molecule type" value="Genomic_DNA"/>
</dbReference>
<gene>
    <name evidence="1" type="ORF">EVA_11644</name>
</gene>
<sequence>MRKTNNTYRLLITLLFCFLQIAGIVIYAQGHPRAATKRANKLQLDTTLISHREFNQTLTDTAAIPVVEKHVFQQFPSIKDSIATADSIETENKRKMLELTADPTLKMVPAPTDSLEKNINKKVWFPIQPKPPGWHLSFQAVVKFTTVNIGNFPYFMAVLLAVHMP</sequence>
<evidence type="ECO:0000313" key="1">
    <source>
        <dbReference type="EMBL" id="EJX00253.1"/>
    </source>
</evidence>
<organism evidence="1">
    <name type="scientific">gut metagenome</name>
    <dbReference type="NCBI Taxonomy" id="749906"/>
    <lineage>
        <taxon>unclassified sequences</taxon>
        <taxon>metagenomes</taxon>
        <taxon>organismal metagenomes</taxon>
    </lineage>
</organism>
<dbReference type="AlphaFoldDB" id="J9GEP6"/>
<protein>
    <submittedName>
        <fullName evidence="1">Uncharacterized protein</fullName>
    </submittedName>
</protein>